<keyword evidence="3" id="KW-1185">Reference proteome</keyword>
<feature type="compositionally biased region" description="Basic residues" evidence="1">
    <location>
        <begin position="486"/>
        <end position="498"/>
    </location>
</feature>
<gene>
    <name evidence="2" type="ORF">DBV15_00253</name>
</gene>
<evidence type="ECO:0000256" key="1">
    <source>
        <dbReference type="SAM" id="MobiDB-lite"/>
    </source>
</evidence>
<feature type="compositionally biased region" description="Polar residues" evidence="1">
    <location>
        <begin position="296"/>
        <end position="308"/>
    </location>
</feature>
<name>A0A4S2KVZ7_9HYME</name>
<proteinExistence type="predicted"/>
<organism evidence="2 3">
    <name type="scientific">Temnothorax longispinosus</name>
    <dbReference type="NCBI Taxonomy" id="300112"/>
    <lineage>
        <taxon>Eukaryota</taxon>
        <taxon>Metazoa</taxon>
        <taxon>Ecdysozoa</taxon>
        <taxon>Arthropoda</taxon>
        <taxon>Hexapoda</taxon>
        <taxon>Insecta</taxon>
        <taxon>Pterygota</taxon>
        <taxon>Neoptera</taxon>
        <taxon>Endopterygota</taxon>
        <taxon>Hymenoptera</taxon>
        <taxon>Apocrita</taxon>
        <taxon>Aculeata</taxon>
        <taxon>Formicoidea</taxon>
        <taxon>Formicidae</taxon>
        <taxon>Myrmicinae</taxon>
        <taxon>Temnothorax</taxon>
    </lineage>
</organism>
<feature type="region of interest" description="Disordered" evidence="1">
    <location>
        <begin position="486"/>
        <end position="516"/>
    </location>
</feature>
<reference evidence="2 3" key="1">
    <citation type="journal article" date="2019" name="Philos. Trans. R. Soc. Lond., B, Biol. Sci.">
        <title>Ant behaviour and brain gene expression of defending hosts depend on the ecological success of the intruding social parasite.</title>
        <authorList>
            <person name="Kaur R."/>
            <person name="Stoldt M."/>
            <person name="Jongepier E."/>
            <person name="Feldmeyer B."/>
            <person name="Menzel F."/>
            <person name="Bornberg-Bauer E."/>
            <person name="Foitzik S."/>
        </authorList>
    </citation>
    <scope>NUCLEOTIDE SEQUENCE [LARGE SCALE GENOMIC DNA]</scope>
    <source>
        <tissue evidence="2">Whole body</tissue>
    </source>
</reference>
<protein>
    <submittedName>
        <fullName evidence="2">Uncharacterized protein</fullName>
    </submittedName>
</protein>
<dbReference type="AlphaFoldDB" id="A0A4S2KVZ7"/>
<feature type="region of interest" description="Disordered" evidence="1">
    <location>
        <begin position="296"/>
        <end position="329"/>
    </location>
</feature>
<feature type="region of interest" description="Disordered" evidence="1">
    <location>
        <begin position="724"/>
        <end position="744"/>
    </location>
</feature>
<dbReference type="Proteomes" id="UP000310200">
    <property type="component" value="Unassembled WGS sequence"/>
</dbReference>
<evidence type="ECO:0000313" key="2">
    <source>
        <dbReference type="EMBL" id="TGZ54131.1"/>
    </source>
</evidence>
<comment type="caution">
    <text evidence="2">The sequence shown here is derived from an EMBL/GenBank/DDBJ whole genome shotgun (WGS) entry which is preliminary data.</text>
</comment>
<dbReference type="EMBL" id="QBLH01000831">
    <property type="protein sequence ID" value="TGZ54131.1"/>
    <property type="molecule type" value="Genomic_DNA"/>
</dbReference>
<accession>A0A4S2KVZ7</accession>
<evidence type="ECO:0000313" key="3">
    <source>
        <dbReference type="Proteomes" id="UP000310200"/>
    </source>
</evidence>
<feature type="compositionally biased region" description="Basic and acidic residues" evidence="1">
    <location>
        <begin position="320"/>
        <end position="329"/>
    </location>
</feature>
<sequence length="871" mass="98704">MYVSPFVGFAKPRTVVQEHIAAASAIASVEVRLHVVGSCPMQFMIIFNPVTARRVYVEREHTLVGALGRGAVDAASRLFRSDCVVVDDVIQLQPRELTNATIFFFTSSHSIVGYAVGLARDQSSARVTPRSDFVAWILTRRAFLRRSVTPPLPHPIGEPFLAIATLCLCIPCEPEEVRAVYDETLSATSHKHHDPPIQEVPLHDEPLNLLSTKTFIVIRDRDNPHFALTEELKRVFISSSDGSTNDPEGGKKKGQQLRITWKTSDRRRRWKECTIQEYKYRFDRLAKLVGHFAASPSSFTHENSQNRDAQVARSSKRIAVSKDGEKSEEREVAQTWKDRICVPVRFLLRGSATCFRPYIRALNASAPIDHESANRVPSVMFAERRGDVRNISLPINARERERGTCERISRENEFPSHQITSIDWKYIVAPSKINGTPTKCKSREIDEVEARIDQSTCEIRPNGKGNSGFTVVNRCDRSIALKRRRTSRVRRVERRHRRGNESCPEGPSAGKEEDAEAGGHVHLYFLPSREISDRGAELSRVQRIAKQRCRSLSRWAGKLITSRSLYHALRKRDLFEQEGGKGTSRSAFFKTIRENRKSSFSWHSLMLVLTARQRIIFKLHMANLPACFSAPLAADQKNGSVKIVARRETIQKILFRQGSRETNFENRSRNNYQEYQNLYREQGEMKLSVSAYTAQASAHKNLCSYQRSYGATNQASSARTPSDLATVLPGLKPSRNTRGRGNPIKKSGHCACHGWTLIINSALQLDVRLIRLETDVYRRVYANTGHISLNGKRILDKLMPQAAHTGSFPAPQLPLIALRTFAHKVPLRDERFERIGTSGIYQPEQARNSERYVRCGILARLKRALRLYCTI</sequence>